<gene>
    <name evidence="2" type="ORF">PCOR1329_LOCUS39489</name>
</gene>
<proteinExistence type="predicted"/>
<dbReference type="EMBL" id="CAUYUJ010014769">
    <property type="protein sequence ID" value="CAK0845810.1"/>
    <property type="molecule type" value="Genomic_DNA"/>
</dbReference>
<evidence type="ECO:0000256" key="1">
    <source>
        <dbReference type="SAM" id="MobiDB-lite"/>
    </source>
</evidence>
<evidence type="ECO:0000313" key="2">
    <source>
        <dbReference type="EMBL" id="CAK0845810.1"/>
    </source>
</evidence>
<organism evidence="2 3">
    <name type="scientific">Prorocentrum cordatum</name>
    <dbReference type="NCBI Taxonomy" id="2364126"/>
    <lineage>
        <taxon>Eukaryota</taxon>
        <taxon>Sar</taxon>
        <taxon>Alveolata</taxon>
        <taxon>Dinophyceae</taxon>
        <taxon>Prorocentrales</taxon>
        <taxon>Prorocentraceae</taxon>
        <taxon>Prorocentrum</taxon>
    </lineage>
</organism>
<reference evidence="2" key="1">
    <citation type="submission" date="2023-10" db="EMBL/GenBank/DDBJ databases">
        <authorList>
            <person name="Chen Y."/>
            <person name="Shah S."/>
            <person name="Dougan E. K."/>
            <person name="Thang M."/>
            <person name="Chan C."/>
        </authorList>
    </citation>
    <scope>NUCLEOTIDE SEQUENCE [LARGE SCALE GENOMIC DNA]</scope>
</reference>
<feature type="compositionally biased region" description="Basic and acidic residues" evidence="1">
    <location>
        <begin position="292"/>
        <end position="307"/>
    </location>
</feature>
<sequence>MADMLDLLSSAGDQDDYQQHDVGAEGPPEPEQVRKRQKRAHGLSQSCGIGNIGILISSALSILGARYASIMDKMCRVCGCRLGDPDPVNELLTRAWNKPDFGGKVCAYCGASKWKLYPGKGWAEVDTKLTDKEEAGRFTTFMTALIENLKAGGKSSRFIDRPAESLTKEVGVEMKSGVKGIAKLYDGYFGIHGDPLTNGLGHQLVERYKWKDGSIRKVVLVPTTPEDEMETEWNATQKFAHSTELHNGELTDRADHVASLFAEIRDGAGRNQMTGQSQARKAEPAASADGGPAEKKTRVEDLQVKAEDESDDEDMGGRDLMGLLDSGMGAASSSQPAGEGRAAAAAATPGQPSSGRAKAKGKAKAQSNMPPPISAGGGGARRSGTTKGKAGGDEAPDAAEKTAKGQIDRLQNVTDEFPLLQRATLLAMDKKHFEAVKTTSDALSNKMQLLTRPTQDKARLLLKLSQAQVAITKMYKQWVRQNNTQEFLTEYTELENHAKQPPPIVIKVPNCVQVSLMEMRLKHNLLEDLKTGQSVLPRYKQISEDMCRGLFPTTEVADWQKENIDDCLLTIVAPGGDLVPKTVSEHAKWLQNFLHPVPTLARSSVAILDFSFAQDLTDSLITLKTAFQTSEYRGNEAAVNDCIVKIKRSSETTLKMFVSTGTGNKLLTYAATKLEDLSHRQEGEARIMDLLDRGGKGMDNVVRLDASLLQLEFQVDERTLSRFVEHVQYVLKDIGMAMGTAFRVLVQDNKFDNAEFKLTVSDPLHGLQKLNYFQDEPARSSVNKRCIDMMMTLTAAPLAKCTEGRIEDIEVIEDLAQSTAALEPAIDDTSAIFAHMKLLEIPLEDYRNLAGHGASLLAEHESTSVTTKVKEITDFIECTSSAYWKDGRASGGAAAAPLEAVTDSSAEAEPQWLLDGSQSDETVDKVRLPMKNMARGTLLRIDLLVGQVCTLLVALRKKRLALWLRLQWLVTAIRLEYCLVASAKKAHDFSKAVIEDEDRLKSAWIALATRLSSLSGLMKSTALEGVEITDGVSAKLDQHRLLKCSKDKLVAEATAAMSFSESLLGLVTGNLAGQLERSSQSLEQRIPSHKEYCVTVFDAEKAKEEIVNKYDHWAVFANDWVGIQKMVNHAKAFTSDFTTPDGSIMAFEKRHQAVLGVASRALASGRTFISVASTCKLVLETMPLTPKKDRYDTLRSHINKCKGSGLPQNLTDYMNTELQKLKASKSQAAQG</sequence>
<dbReference type="Proteomes" id="UP001189429">
    <property type="component" value="Unassembled WGS sequence"/>
</dbReference>
<keyword evidence="3" id="KW-1185">Reference proteome</keyword>
<accession>A0ABN9TIS4</accession>
<protein>
    <submittedName>
        <fullName evidence="2">Uncharacterized protein</fullName>
    </submittedName>
</protein>
<evidence type="ECO:0000313" key="3">
    <source>
        <dbReference type="Proteomes" id="UP001189429"/>
    </source>
</evidence>
<comment type="caution">
    <text evidence="2">The sequence shown here is derived from an EMBL/GenBank/DDBJ whole genome shotgun (WGS) entry which is preliminary data.</text>
</comment>
<feature type="region of interest" description="Disordered" evidence="1">
    <location>
        <begin position="269"/>
        <end position="403"/>
    </location>
</feature>
<feature type="region of interest" description="Disordered" evidence="1">
    <location>
        <begin position="14"/>
        <end position="40"/>
    </location>
</feature>
<name>A0ABN9TIS4_9DINO</name>